<dbReference type="InterPro" id="IPR039523">
    <property type="entry name" value="RimK-rel_E_lig_ATP-grasp"/>
</dbReference>
<dbReference type="Pfam" id="PF14397">
    <property type="entry name" value="ATPgrasp_ST"/>
    <property type="match status" value="1"/>
</dbReference>
<feature type="domain" description="Alpha-L-glutamate ligase-related protein ATP-grasp" evidence="1">
    <location>
        <begin position="71"/>
        <end position="336"/>
    </location>
</feature>
<reference evidence="3" key="1">
    <citation type="journal article" date="2019" name="Int. J. Syst. Evol. Microbiol.">
        <title>The Global Catalogue of Microorganisms (GCM) 10K type strain sequencing project: providing services to taxonomists for standard genome sequencing and annotation.</title>
        <authorList>
            <consortium name="The Broad Institute Genomics Platform"/>
            <consortium name="The Broad Institute Genome Sequencing Center for Infectious Disease"/>
            <person name="Wu L."/>
            <person name="Ma J."/>
        </authorList>
    </citation>
    <scope>NUCLEOTIDE SEQUENCE [LARGE SCALE GENOMIC DNA]</scope>
    <source>
        <strain evidence="3">CGMCC 1.12923</strain>
    </source>
</reference>
<evidence type="ECO:0000259" key="1">
    <source>
        <dbReference type="Pfam" id="PF14397"/>
    </source>
</evidence>
<organism evidence="2 3">
    <name type="scientific">Lacimicrobium alkaliphilum</name>
    <dbReference type="NCBI Taxonomy" id="1526571"/>
    <lineage>
        <taxon>Bacteria</taxon>
        <taxon>Pseudomonadati</taxon>
        <taxon>Pseudomonadota</taxon>
        <taxon>Gammaproteobacteria</taxon>
        <taxon>Alteromonadales</taxon>
        <taxon>Alteromonadaceae</taxon>
        <taxon>Lacimicrobium</taxon>
    </lineage>
</organism>
<accession>A0ABQ1RJC0</accession>
<dbReference type="EMBL" id="BMGJ01000010">
    <property type="protein sequence ID" value="GGD68960.1"/>
    <property type="molecule type" value="Genomic_DNA"/>
</dbReference>
<protein>
    <recommendedName>
        <fullName evidence="1">Alpha-L-glutamate ligase-related protein ATP-grasp domain-containing protein</fullName>
    </recommendedName>
</protein>
<evidence type="ECO:0000313" key="3">
    <source>
        <dbReference type="Proteomes" id="UP000614272"/>
    </source>
</evidence>
<proteinExistence type="predicted"/>
<comment type="caution">
    <text evidence="2">The sequence shown here is derived from an EMBL/GenBank/DDBJ whole genome shotgun (WGS) entry which is preliminary data.</text>
</comment>
<evidence type="ECO:0000313" key="2">
    <source>
        <dbReference type="EMBL" id="GGD68960.1"/>
    </source>
</evidence>
<gene>
    <name evidence="2" type="ORF">GCM10011357_25030</name>
</gene>
<keyword evidence="3" id="KW-1185">Reference proteome</keyword>
<dbReference type="Gene3D" id="3.30.470.20">
    <property type="entry name" value="ATP-grasp fold, B domain"/>
    <property type="match status" value="1"/>
</dbReference>
<name>A0ABQ1RJC0_9ALTE</name>
<sequence length="357" mass="40288">MFNSIQRAIRLSRQRSREENALPFSRQLWEMARLQLTTKLGPGNYHKYRLWQKDIPWEEKKGYWHDQKYYEFLNRVNPYKYRIVARHKVLAKALLQFYGIPDARYLGYLNIKSSFASDGRAINTTEALESWLTENSDLKRMCFKPVEGSGGDGFCAVELIRGDTLMLQALGKNTVKSLEDFIAQDLNGLCTTDYIMEEYVEQHPVLAEFNPSSLNTVRVWVGKTASKGTNIVGIYLRVGRQGSLVDNRLSGGFGVEVDQDTFKTKAAIPQDGGGQAFKGHPDSGFDMTDIELPFKSEVIELSKRVINILPSTSFVGLDIAFSTNGPVIIEFNLAPTAIGACVLQKSHQQLLSWILDD</sequence>
<dbReference type="RefSeq" id="WP_180237195.1">
    <property type="nucleotide sequence ID" value="NZ_BMGJ01000010.1"/>
</dbReference>
<dbReference type="Proteomes" id="UP000614272">
    <property type="component" value="Unassembled WGS sequence"/>
</dbReference>
<dbReference type="SUPFAM" id="SSF56059">
    <property type="entry name" value="Glutathione synthetase ATP-binding domain-like"/>
    <property type="match status" value="1"/>
</dbReference>